<reference evidence="9 10" key="1">
    <citation type="journal article" date="2011" name="Front. Microbiol.">
        <title>Two Strains of Crocosphaera watsonii with Highly Conserved Genomes are Distinguished by Strain-Specific Features.</title>
        <authorList>
            <person name="Bench S.R."/>
            <person name="Ilikchyan I.N."/>
            <person name="Tripp H.J."/>
            <person name="Zehr J.P."/>
        </authorList>
    </citation>
    <scope>NUCLEOTIDE SEQUENCE [LARGE SCALE GENOMIC DNA]</scope>
    <source>
        <strain evidence="9 10">WH 0003</strain>
    </source>
</reference>
<dbReference type="Pfam" id="PF00535">
    <property type="entry name" value="Glycos_transf_2"/>
    <property type="match status" value="1"/>
</dbReference>
<comment type="subcellular location">
    <subcellularLocation>
        <location evidence="1">Endomembrane system</location>
        <topology evidence="1">Multi-pass membrane protein</topology>
    </subcellularLocation>
</comment>
<evidence type="ECO:0000259" key="8">
    <source>
        <dbReference type="Pfam" id="PF00535"/>
    </source>
</evidence>
<proteinExistence type="predicted"/>
<evidence type="ECO:0000313" key="9">
    <source>
        <dbReference type="EMBL" id="EHJ15054.1"/>
    </source>
</evidence>
<dbReference type="Proteomes" id="UP000003477">
    <property type="component" value="Unassembled WGS sequence"/>
</dbReference>
<dbReference type="PANTHER" id="PTHR43867">
    <property type="entry name" value="CELLULOSE SYNTHASE CATALYTIC SUBUNIT A [UDP-FORMING]"/>
    <property type="match status" value="1"/>
</dbReference>
<feature type="transmembrane region" description="Helical" evidence="7">
    <location>
        <begin position="121"/>
        <end position="143"/>
    </location>
</feature>
<dbReference type="InterPro" id="IPR005150">
    <property type="entry name" value="Cellulose_synth"/>
</dbReference>
<dbReference type="GO" id="GO:0030244">
    <property type="term" value="P:cellulose biosynthetic process"/>
    <property type="evidence" value="ECO:0007669"/>
    <property type="project" value="InterPro"/>
</dbReference>
<dbReference type="GO" id="GO:0016760">
    <property type="term" value="F:cellulose synthase (UDP-forming) activity"/>
    <property type="evidence" value="ECO:0007669"/>
    <property type="project" value="InterPro"/>
</dbReference>
<dbReference type="SUPFAM" id="SSF53448">
    <property type="entry name" value="Nucleotide-diphospho-sugar transferases"/>
    <property type="match status" value="1"/>
</dbReference>
<dbReference type="PANTHER" id="PTHR43867:SF2">
    <property type="entry name" value="CELLULOSE SYNTHASE CATALYTIC SUBUNIT A [UDP-FORMING]"/>
    <property type="match status" value="1"/>
</dbReference>
<protein>
    <submittedName>
        <fullName evidence="9">Cellulose synthase</fullName>
    </submittedName>
</protein>
<evidence type="ECO:0000256" key="4">
    <source>
        <dbReference type="ARBA" id="ARBA00022692"/>
    </source>
</evidence>
<feature type="transmembrane region" description="Helical" evidence="7">
    <location>
        <begin position="21"/>
        <end position="46"/>
    </location>
</feature>
<keyword evidence="6 7" id="KW-0472">Membrane</keyword>
<dbReference type="GO" id="GO:0005886">
    <property type="term" value="C:plasma membrane"/>
    <property type="evidence" value="ECO:0007669"/>
    <property type="project" value="TreeGrafter"/>
</dbReference>
<feature type="transmembrane region" description="Helical" evidence="7">
    <location>
        <begin position="528"/>
        <end position="548"/>
    </location>
</feature>
<dbReference type="RefSeq" id="WP_007308953.1">
    <property type="nucleotide sequence ID" value="NZ_AESD01000045.1"/>
</dbReference>
<comment type="caution">
    <text evidence="9">The sequence shown here is derived from an EMBL/GenBank/DDBJ whole genome shotgun (WGS) entry which is preliminary data.</text>
</comment>
<dbReference type="GO" id="GO:0006011">
    <property type="term" value="P:UDP-alpha-D-glucose metabolic process"/>
    <property type="evidence" value="ECO:0007669"/>
    <property type="project" value="InterPro"/>
</dbReference>
<dbReference type="CDD" id="cd06421">
    <property type="entry name" value="CESA_CelA_like"/>
    <property type="match status" value="1"/>
</dbReference>
<evidence type="ECO:0000256" key="6">
    <source>
        <dbReference type="ARBA" id="ARBA00023136"/>
    </source>
</evidence>
<feature type="transmembrane region" description="Helical" evidence="7">
    <location>
        <begin position="697"/>
        <end position="715"/>
    </location>
</feature>
<feature type="transmembrane region" description="Helical" evidence="7">
    <location>
        <begin position="560"/>
        <end position="579"/>
    </location>
</feature>
<feature type="transmembrane region" description="Helical" evidence="7">
    <location>
        <begin position="61"/>
        <end position="78"/>
    </location>
</feature>
<keyword evidence="4 7" id="KW-0812">Transmembrane</keyword>
<keyword evidence="5 7" id="KW-1133">Transmembrane helix</keyword>
<evidence type="ECO:0000256" key="7">
    <source>
        <dbReference type="SAM" id="Phobius"/>
    </source>
</evidence>
<evidence type="ECO:0000313" key="10">
    <source>
        <dbReference type="Proteomes" id="UP000003477"/>
    </source>
</evidence>
<organism evidence="9 10">
    <name type="scientific">Crocosphaera watsonii WH 0003</name>
    <dbReference type="NCBI Taxonomy" id="423471"/>
    <lineage>
        <taxon>Bacteria</taxon>
        <taxon>Bacillati</taxon>
        <taxon>Cyanobacteriota</taxon>
        <taxon>Cyanophyceae</taxon>
        <taxon>Oscillatoriophycideae</taxon>
        <taxon>Chroococcales</taxon>
        <taxon>Aphanothecaceae</taxon>
        <taxon>Crocosphaera</taxon>
    </lineage>
</organism>
<dbReference type="PATRIC" id="fig|423471.3.peg.269"/>
<dbReference type="Gene3D" id="3.90.550.10">
    <property type="entry name" value="Spore Coat Polysaccharide Biosynthesis Protein SpsA, Chain A"/>
    <property type="match status" value="1"/>
</dbReference>
<dbReference type="InterPro" id="IPR003919">
    <property type="entry name" value="Cell_synth_A"/>
</dbReference>
<keyword evidence="3" id="KW-0808">Transferase</keyword>
<keyword evidence="2" id="KW-0328">Glycosyltransferase</keyword>
<dbReference type="EMBL" id="AESD01000045">
    <property type="protein sequence ID" value="EHJ15054.1"/>
    <property type="molecule type" value="Genomic_DNA"/>
</dbReference>
<sequence length="727" mass="83972">MFKTFSHDRDKTTWKKSVRQIFFGGLFTKYIAGILLVILGFLIATFSLEWLEQLGMGLDRIYLYLPAIVSVCLTQIIIRISPSPRFWSRGLIVTILIGLTLRYLFWRSLSSLNLSNPIDGIFSISLFVLELLVIFSSVLQLYLMYHLKDRRREADYYSQQVINEEYCPYVDIFIPTYNEPIFILKRTIIGCKLLNYKHKEIYVLDDTGRAEVKQLAEELGCYYISRSHNTHAKAGNLNNALQQTNGELVVVFDADFVPTTNFLERTIGFFQNNKIALLQTPQSFYNADPISRNLGLEHILNPEEEVFYRQLQPMKDGVGSVICAGTSFVVRRSYLEEVGGFVTESISEDYFTGIRLSSQGYEVIYLSEKLSAGLAAESISEHIAQRLRWGRGTLQAFFIKENPLTIPNLTFKQRLAHLEGILHWFNGIPRCLFLMLPFLYSIFNIVFIQITSDEFIYIFLPCYITHLSVFRWLSFKTRSVIFSDIYSLISCFPTSYNSLKVIFNPFNTTFRVTIKGISRNYYVYNFKLALPLIICLIINLISLVVSLFRDPTTVIDFNIGTYWSLYNALIICVALLAFLDKPKPSIYDSFPLRKKIKILASNQVIYGKTLEISEEGATILVNSHNDIPAEFILQLGRLKIDSYLMEKSNNNHQDKKKLRIKFNQLTLQQHQEIIYLLYSHPQRWTSKELKLSPGELVSLRLAVTVLFNFLAILLIPKRRKQAKIMSN</sequence>
<name>G5IYE3_CROWT</name>
<evidence type="ECO:0000256" key="1">
    <source>
        <dbReference type="ARBA" id="ARBA00004127"/>
    </source>
</evidence>
<dbReference type="Pfam" id="PF03552">
    <property type="entry name" value="Cellulose_synt"/>
    <property type="match status" value="1"/>
</dbReference>
<dbReference type="GeneID" id="88764244"/>
<dbReference type="PRINTS" id="PR01439">
    <property type="entry name" value="CELLSNTHASEA"/>
</dbReference>
<dbReference type="GO" id="GO:0035438">
    <property type="term" value="F:cyclic-di-GMP binding"/>
    <property type="evidence" value="ECO:0007669"/>
    <property type="project" value="InterPro"/>
</dbReference>
<evidence type="ECO:0000256" key="3">
    <source>
        <dbReference type="ARBA" id="ARBA00022679"/>
    </source>
</evidence>
<dbReference type="InterPro" id="IPR029044">
    <property type="entry name" value="Nucleotide-diphossugar_trans"/>
</dbReference>
<dbReference type="AlphaFoldDB" id="G5IYE3"/>
<evidence type="ECO:0000256" key="5">
    <source>
        <dbReference type="ARBA" id="ARBA00022989"/>
    </source>
</evidence>
<gene>
    <name evidence="9" type="ORF">CWATWH0003_0295</name>
</gene>
<feature type="domain" description="Glycosyltransferase 2-like" evidence="8">
    <location>
        <begin position="172"/>
        <end position="338"/>
    </location>
</feature>
<dbReference type="GO" id="GO:0012505">
    <property type="term" value="C:endomembrane system"/>
    <property type="evidence" value="ECO:0007669"/>
    <property type="project" value="UniProtKB-SubCell"/>
</dbReference>
<evidence type="ECO:0000256" key="2">
    <source>
        <dbReference type="ARBA" id="ARBA00022676"/>
    </source>
</evidence>
<dbReference type="InterPro" id="IPR050321">
    <property type="entry name" value="Glycosyltr_2/OpgH_subfam"/>
</dbReference>
<feature type="transmembrane region" description="Helical" evidence="7">
    <location>
        <begin position="456"/>
        <end position="473"/>
    </location>
</feature>
<dbReference type="InterPro" id="IPR001173">
    <property type="entry name" value="Glyco_trans_2-like"/>
</dbReference>
<feature type="transmembrane region" description="Helical" evidence="7">
    <location>
        <begin position="90"/>
        <end position="109"/>
    </location>
</feature>
<accession>G5IYE3</accession>
<feature type="transmembrane region" description="Helical" evidence="7">
    <location>
        <begin position="431"/>
        <end position="450"/>
    </location>
</feature>